<dbReference type="InterPro" id="IPR013249">
    <property type="entry name" value="RNA_pol_sigma70_r4_t2"/>
</dbReference>
<dbReference type="GO" id="GO:0016987">
    <property type="term" value="F:sigma factor activity"/>
    <property type="evidence" value="ECO:0007669"/>
    <property type="project" value="UniProtKB-KW"/>
</dbReference>
<dbReference type="InterPro" id="IPR013324">
    <property type="entry name" value="RNA_pol_sigma_r3/r4-like"/>
</dbReference>
<comment type="caution">
    <text evidence="8">The sequence shown here is derived from an EMBL/GenBank/DDBJ whole genome shotgun (WGS) entry which is preliminary data.</text>
</comment>
<keyword evidence="4" id="KW-0804">Transcription</keyword>
<dbReference type="Pfam" id="PF04542">
    <property type="entry name" value="Sigma70_r2"/>
    <property type="match status" value="1"/>
</dbReference>
<dbReference type="Pfam" id="PF08281">
    <property type="entry name" value="Sigma70_r4_2"/>
    <property type="match status" value="1"/>
</dbReference>
<accession>A0A1Q4KP14</accession>
<feature type="domain" description="RNA polymerase sigma factor 70 region 4 type 2" evidence="6">
    <location>
        <begin position="112"/>
        <end position="163"/>
    </location>
</feature>
<dbReference type="GO" id="GO:0006352">
    <property type="term" value="P:DNA-templated transcription initiation"/>
    <property type="evidence" value="ECO:0007669"/>
    <property type="project" value="InterPro"/>
</dbReference>
<gene>
    <name evidence="7" type="ORF">BOH73_00270</name>
    <name evidence="8" type="ORF">BOH74_01790</name>
</gene>
<dbReference type="InterPro" id="IPR039425">
    <property type="entry name" value="RNA_pol_sigma-70-like"/>
</dbReference>
<dbReference type="OrthoDB" id="9797134at2"/>
<dbReference type="NCBIfam" id="TIGR02937">
    <property type="entry name" value="sigma70-ECF"/>
    <property type="match status" value="1"/>
</dbReference>
<dbReference type="Proteomes" id="UP000185990">
    <property type="component" value="Unassembled WGS sequence"/>
</dbReference>
<dbReference type="EMBL" id="MPJC01000001">
    <property type="protein sequence ID" value="OKA24369.1"/>
    <property type="molecule type" value="Genomic_DNA"/>
</dbReference>
<reference evidence="7 10" key="2">
    <citation type="submission" date="2016-11" db="EMBL/GenBank/DDBJ databases">
        <title>Draft genome of Pseudomonas versuta A4R1.5.</title>
        <authorList>
            <person name="See-Too W.-S."/>
        </authorList>
    </citation>
    <scope>NUCLEOTIDE SEQUENCE [LARGE SCALE GENOMIC DNA]</scope>
    <source>
        <strain evidence="7 10">A4R1.5</strain>
    </source>
</reference>
<accession>A0A0M4R2A1</accession>
<evidence type="ECO:0000313" key="8">
    <source>
        <dbReference type="EMBL" id="OKA28215.1"/>
    </source>
</evidence>
<dbReference type="InterPro" id="IPR014284">
    <property type="entry name" value="RNA_pol_sigma-70_dom"/>
</dbReference>
<dbReference type="InterPro" id="IPR036388">
    <property type="entry name" value="WH-like_DNA-bd_sf"/>
</dbReference>
<feature type="domain" description="RNA polymerase sigma-70 region 2" evidence="5">
    <location>
        <begin position="15"/>
        <end position="80"/>
    </location>
</feature>
<dbReference type="SUPFAM" id="SSF88659">
    <property type="entry name" value="Sigma3 and sigma4 domains of RNA polymerase sigma factors"/>
    <property type="match status" value="1"/>
</dbReference>
<dbReference type="GO" id="GO:0003677">
    <property type="term" value="F:DNA binding"/>
    <property type="evidence" value="ECO:0007669"/>
    <property type="project" value="InterPro"/>
</dbReference>
<evidence type="ECO:0000313" key="7">
    <source>
        <dbReference type="EMBL" id="OKA24369.1"/>
    </source>
</evidence>
<dbReference type="KEGG" id="ppsy:AOC04_02985"/>
<dbReference type="AlphaFoldDB" id="A0A0M4R2A1"/>
<organism evidence="8 9">
    <name type="scientific">Pseudomonas versuta</name>
    <dbReference type="NCBI Taxonomy" id="1788301"/>
    <lineage>
        <taxon>Bacteria</taxon>
        <taxon>Pseudomonadati</taxon>
        <taxon>Pseudomonadota</taxon>
        <taxon>Gammaproteobacteria</taxon>
        <taxon>Pseudomonadales</taxon>
        <taxon>Pseudomonadaceae</taxon>
        <taxon>Pseudomonas</taxon>
    </lineage>
</organism>
<dbReference type="Gene3D" id="1.10.10.10">
    <property type="entry name" value="Winged helix-like DNA-binding domain superfamily/Winged helix DNA-binding domain"/>
    <property type="match status" value="1"/>
</dbReference>
<dbReference type="RefSeq" id="WP_060691084.1">
    <property type="nucleotide sequence ID" value="NZ_CP012676.1"/>
</dbReference>
<dbReference type="Proteomes" id="UP000186677">
    <property type="component" value="Unassembled WGS sequence"/>
</dbReference>
<reference evidence="8 9" key="1">
    <citation type="submission" date="2016-11" db="EMBL/GenBank/DDBJ databases">
        <title>Draft genome of Pseudomonas versuta A4R1.12.</title>
        <authorList>
            <person name="See-Too W.-S."/>
        </authorList>
    </citation>
    <scope>NUCLEOTIDE SEQUENCE [LARGE SCALE GENOMIC DNA]</scope>
    <source>
        <strain evidence="8 9">A4R1.12</strain>
    </source>
</reference>
<proteinExistence type="inferred from homology"/>
<dbReference type="SUPFAM" id="SSF88946">
    <property type="entry name" value="Sigma2 domain of RNA polymerase sigma factors"/>
    <property type="match status" value="1"/>
</dbReference>
<dbReference type="EMBL" id="MPJD01000004">
    <property type="protein sequence ID" value="OKA28215.1"/>
    <property type="molecule type" value="Genomic_DNA"/>
</dbReference>
<evidence type="ECO:0000313" key="9">
    <source>
        <dbReference type="Proteomes" id="UP000185990"/>
    </source>
</evidence>
<keyword evidence="3" id="KW-0731">Sigma factor</keyword>
<evidence type="ECO:0000256" key="1">
    <source>
        <dbReference type="ARBA" id="ARBA00010641"/>
    </source>
</evidence>
<protein>
    <submittedName>
        <fullName evidence="8">RNA polymerase subunit sigma</fullName>
    </submittedName>
</protein>
<dbReference type="Gene3D" id="1.10.1740.10">
    <property type="match status" value="1"/>
</dbReference>
<sequence length="182" mass="20461">MSGADTSHQDYVGLLYRTHHAWLQALLRRYPGSSSYAEDIAADTFTQLLTAGQGMSIREPRALLTTIARRLIYQRWRRRDVEQAYLMKMQHEAPAYSPSPEALTQVDQALQVVEAQLQGLPQKVRNTFLLSRVNGLTYPEIAAQLGISRRSVSDYMSLALGRCLINDAVLPKKSPSITRDSL</sequence>
<dbReference type="PANTHER" id="PTHR43133">
    <property type="entry name" value="RNA POLYMERASE ECF-TYPE SIGMA FACTO"/>
    <property type="match status" value="1"/>
</dbReference>
<dbReference type="PANTHER" id="PTHR43133:SF63">
    <property type="entry name" value="RNA POLYMERASE SIGMA FACTOR FECI-RELATED"/>
    <property type="match status" value="1"/>
</dbReference>
<evidence type="ECO:0000256" key="4">
    <source>
        <dbReference type="ARBA" id="ARBA00023163"/>
    </source>
</evidence>
<comment type="similarity">
    <text evidence="1">Belongs to the sigma-70 factor family. ECF subfamily.</text>
</comment>
<dbReference type="InterPro" id="IPR007627">
    <property type="entry name" value="RNA_pol_sigma70_r2"/>
</dbReference>
<evidence type="ECO:0000256" key="2">
    <source>
        <dbReference type="ARBA" id="ARBA00023015"/>
    </source>
</evidence>
<name>A0A0M4R2A1_9PSED</name>
<keyword evidence="2" id="KW-0805">Transcription regulation</keyword>
<evidence type="ECO:0000259" key="5">
    <source>
        <dbReference type="Pfam" id="PF04542"/>
    </source>
</evidence>
<evidence type="ECO:0000313" key="10">
    <source>
        <dbReference type="Proteomes" id="UP000186677"/>
    </source>
</evidence>
<evidence type="ECO:0000259" key="6">
    <source>
        <dbReference type="Pfam" id="PF08281"/>
    </source>
</evidence>
<keyword evidence="10" id="KW-1185">Reference proteome</keyword>
<dbReference type="InterPro" id="IPR013325">
    <property type="entry name" value="RNA_pol_sigma_r2"/>
</dbReference>
<evidence type="ECO:0000256" key="3">
    <source>
        <dbReference type="ARBA" id="ARBA00023082"/>
    </source>
</evidence>